<dbReference type="AlphaFoldDB" id="D6W917"/>
<proteinExistence type="predicted"/>
<reference evidence="1 2" key="1">
    <citation type="journal article" date="2008" name="Nature">
        <title>The genome of the model beetle and pest Tribolium castaneum.</title>
        <authorList>
            <consortium name="Tribolium Genome Sequencing Consortium"/>
            <person name="Richards S."/>
            <person name="Gibbs R.A."/>
            <person name="Weinstock G.M."/>
            <person name="Brown S.J."/>
            <person name="Denell R."/>
            <person name="Beeman R.W."/>
            <person name="Gibbs R."/>
            <person name="Beeman R.W."/>
            <person name="Brown S.J."/>
            <person name="Bucher G."/>
            <person name="Friedrich M."/>
            <person name="Grimmelikhuijzen C.J."/>
            <person name="Klingler M."/>
            <person name="Lorenzen M."/>
            <person name="Richards S."/>
            <person name="Roth S."/>
            <person name="Schroder R."/>
            <person name="Tautz D."/>
            <person name="Zdobnov E.M."/>
            <person name="Muzny D."/>
            <person name="Gibbs R.A."/>
            <person name="Weinstock G.M."/>
            <person name="Attaway T."/>
            <person name="Bell S."/>
            <person name="Buhay C.J."/>
            <person name="Chandrabose M.N."/>
            <person name="Chavez D."/>
            <person name="Clerk-Blankenburg K.P."/>
            <person name="Cree A."/>
            <person name="Dao M."/>
            <person name="Davis C."/>
            <person name="Chacko J."/>
            <person name="Dinh H."/>
            <person name="Dugan-Rocha S."/>
            <person name="Fowler G."/>
            <person name="Garner T.T."/>
            <person name="Garnes J."/>
            <person name="Gnirke A."/>
            <person name="Hawes A."/>
            <person name="Hernandez J."/>
            <person name="Hines S."/>
            <person name="Holder M."/>
            <person name="Hume J."/>
            <person name="Jhangiani S.N."/>
            <person name="Joshi V."/>
            <person name="Khan Z.M."/>
            <person name="Jackson L."/>
            <person name="Kovar C."/>
            <person name="Kowis A."/>
            <person name="Lee S."/>
            <person name="Lewis L.R."/>
            <person name="Margolis J."/>
            <person name="Morgan M."/>
            <person name="Nazareth L.V."/>
            <person name="Nguyen N."/>
            <person name="Okwuonu G."/>
            <person name="Parker D."/>
            <person name="Richards S."/>
            <person name="Ruiz S.J."/>
            <person name="Santibanez J."/>
            <person name="Savard J."/>
            <person name="Scherer S.E."/>
            <person name="Schneider B."/>
            <person name="Sodergren E."/>
            <person name="Tautz D."/>
            <person name="Vattahil S."/>
            <person name="Villasana D."/>
            <person name="White C.S."/>
            <person name="Wright R."/>
            <person name="Park Y."/>
            <person name="Beeman R.W."/>
            <person name="Lord J."/>
            <person name="Oppert B."/>
            <person name="Lorenzen M."/>
            <person name="Brown S."/>
            <person name="Wang L."/>
            <person name="Savard J."/>
            <person name="Tautz D."/>
            <person name="Richards S."/>
            <person name="Weinstock G."/>
            <person name="Gibbs R.A."/>
            <person name="Liu Y."/>
            <person name="Worley K."/>
            <person name="Weinstock G."/>
            <person name="Elsik C.G."/>
            <person name="Reese J.T."/>
            <person name="Elhaik E."/>
            <person name="Landan G."/>
            <person name="Graur D."/>
            <person name="Arensburger P."/>
            <person name="Atkinson P."/>
            <person name="Beeman R.W."/>
            <person name="Beidler J."/>
            <person name="Brown S.J."/>
            <person name="Demuth J.P."/>
            <person name="Drury D.W."/>
            <person name="Du Y.Z."/>
            <person name="Fujiwara H."/>
            <person name="Lorenzen M."/>
            <person name="Maselli V."/>
            <person name="Osanai M."/>
            <person name="Park Y."/>
            <person name="Robertson H.M."/>
            <person name="Tu Z."/>
            <person name="Wang J.J."/>
            <person name="Wang S."/>
            <person name="Richards S."/>
            <person name="Song H."/>
            <person name="Zhang L."/>
            <person name="Sodergren E."/>
            <person name="Werner D."/>
            <person name="Stanke M."/>
            <person name="Morgenstern B."/>
            <person name="Solovyev V."/>
            <person name="Kosarev P."/>
            <person name="Brown G."/>
            <person name="Chen H.C."/>
            <person name="Ermolaeva O."/>
            <person name="Hlavina W."/>
            <person name="Kapustin Y."/>
            <person name="Kiryutin B."/>
            <person name="Kitts P."/>
            <person name="Maglott D."/>
            <person name="Pruitt K."/>
            <person name="Sapojnikov V."/>
            <person name="Souvorov A."/>
            <person name="Mackey A.J."/>
            <person name="Waterhouse R.M."/>
            <person name="Wyder S."/>
            <person name="Zdobnov E.M."/>
            <person name="Zdobnov E.M."/>
            <person name="Wyder S."/>
            <person name="Kriventseva E.V."/>
            <person name="Kadowaki T."/>
            <person name="Bork P."/>
            <person name="Aranda M."/>
            <person name="Bao R."/>
            <person name="Beermann A."/>
            <person name="Berns N."/>
            <person name="Bolognesi R."/>
            <person name="Bonneton F."/>
            <person name="Bopp D."/>
            <person name="Brown S.J."/>
            <person name="Bucher G."/>
            <person name="Butts T."/>
            <person name="Chaumot A."/>
            <person name="Denell R.E."/>
            <person name="Ferrier D.E."/>
            <person name="Friedrich M."/>
            <person name="Gordon C.M."/>
            <person name="Jindra M."/>
            <person name="Klingler M."/>
            <person name="Lan Q."/>
            <person name="Lattorff H.M."/>
            <person name="Laudet V."/>
            <person name="von Levetsow C."/>
            <person name="Liu Z."/>
            <person name="Lutz R."/>
            <person name="Lynch J.A."/>
            <person name="da Fonseca R.N."/>
            <person name="Posnien N."/>
            <person name="Reuter R."/>
            <person name="Roth S."/>
            <person name="Savard J."/>
            <person name="Schinko J.B."/>
            <person name="Schmitt C."/>
            <person name="Schoppmeier M."/>
            <person name="Schroder R."/>
            <person name="Shippy T.D."/>
            <person name="Simonnet F."/>
            <person name="Marques-Souza H."/>
            <person name="Tautz D."/>
            <person name="Tomoyasu Y."/>
            <person name="Trauner J."/>
            <person name="Van der Zee M."/>
            <person name="Vervoort M."/>
            <person name="Wittkopp N."/>
            <person name="Wimmer E.A."/>
            <person name="Yang X."/>
            <person name="Jones A.K."/>
            <person name="Sattelle D.B."/>
            <person name="Ebert P.R."/>
            <person name="Nelson D."/>
            <person name="Scott J.G."/>
            <person name="Beeman R.W."/>
            <person name="Muthukrishnan S."/>
            <person name="Kramer K.J."/>
            <person name="Arakane Y."/>
            <person name="Beeman R.W."/>
            <person name="Zhu Q."/>
            <person name="Hogenkamp D."/>
            <person name="Dixit R."/>
            <person name="Oppert B."/>
            <person name="Jiang H."/>
            <person name="Zou Z."/>
            <person name="Marshall J."/>
            <person name="Elpidina E."/>
            <person name="Vinokurov K."/>
            <person name="Oppert C."/>
            <person name="Zou Z."/>
            <person name="Evans J."/>
            <person name="Lu Z."/>
            <person name="Zhao P."/>
            <person name="Sumathipala N."/>
            <person name="Altincicek B."/>
            <person name="Vilcinskas A."/>
            <person name="Williams M."/>
            <person name="Hultmark D."/>
            <person name="Hetru C."/>
            <person name="Jiang H."/>
            <person name="Grimmelikhuijzen C.J."/>
            <person name="Hauser F."/>
            <person name="Cazzamali G."/>
            <person name="Williamson M."/>
            <person name="Park Y."/>
            <person name="Li B."/>
            <person name="Tanaka Y."/>
            <person name="Predel R."/>
            <person name="Neupert S."/>
            <person name="Schachtner J."/>
            <person name="Verleyen P."/>
            <person name="Raible F."/>
            <person name="Bork P."/>
            <person name="Friedrich M."/>
            <person name="Walden K.K."/>
            <person name="Robertson H.M."/>
            <person name="Angeli S."/>
            <person name="Foret S."/>
            <person name="Bucher G."/>
            <person name="Schuetz S."/>
            <person name="Maleszka R."/>
            <person name="Wimmer E.A."/>
            <person name="Beeman R.W."/>
            <person name="Lorenzen M."/>
            <person name="Tomoyasu Y."/>
            <person name="Miller S.C."/>
            <person name="Grossmann D."/>
            <person name="Bucher G."/>
        </authorList>
    </citation>
    <scope>NUCLEOTIDE SEQUENCE [LARGE SCALE GENOMIC DNA]</scope>
    <source>
        <strain evidence="1 2">Georgia GA2</strain>
    </source>
</reference>
<evidence type="ECO:0000313" key="2">
    <source>
        <dbReference type="Proteomes" id="UP000007266"/>
    </source>
</evidence>
<gene>
    <name evidence="1" type="primary">GLEAN_00655</name>
    <name evidence="1" type="ORF">TcasGA2_TC000655</name>
</gene>
<protein>
    <submittedName>
        <fullName evidence="1">Uncharacterized protein</fullName>
    </submittedName>
</protein>
<keyword evidence="2" id="KW-1185">Reference proteome</keyword>
<name>D6W917_TRICA</name>
<accession>D6W917</accession>
<organism evidence="1 2">
    <name type="scientific">Tribolium castaneum</name>
    <name type="common">Red flour beetle</name>
    <dbReference type="NCBI Taxonomy" id="7070"/>
    <lineage>
        <taxon>Eukaryota</taxon>
        <taxon>Metazoa</taxon>
        <taxon>Ecdysozoa</taxon>
        <taxon>Arthropoda</taxon>
        <taxon>Hexapoda</taxon>
        <taxon>Insecta</taxon>
        <taxon>Pterygota</taxon>
        <taxon>Neoptera</taxon>
        <taxon>Endopterygota</taxon>
        <taxon>Coleoptera</taxon>
        <taxon>Polyphaga</taxon>
        <taxon>Cucujiformia</taxon>
        <taxon>Tenebrionidae</taxon>
        <taxon>Tenebrionidae incertae sedis</taxon>
        <taxon>Tribolium</taxon>
    </lineage>
</organism>
<dbReference type="HOGENOM" id="CLU_2174170_0_0_1"/>
<evidence type="ECO:0000313" key="1">
    <source>
        <dbReference type="EMBL" id="EEZ98217.1"/>
    </source>
</evidence>
<reference evidence="1 2" key="2">
    <citation type="journal article" date="2010" name="Nucleic Acids Res.">
        <title>BeetleBase in 2010: revisions to provide comprehensive genomic information for Tribolium castaneum.</title>
        <authorList>
            <person name="Kim H.S."/>
            <person name="Murphy T."/>
            <person name="Xia J."/>
            <person name="Caragea D."/>
            <person name="Park Y."/>
            <person name="Beeman R.W."/>
            <person name="Lorenzen M.D."/>
            <person name="Butcher S."/>
            <person name="Manak J.R."/>
            <person name="Brown S.J."/>
        </authorList>
    </citation>
    <scope>GENOME REANNOTATION</scope>
    <source>
        <strain evidence="1 2">Georgia GA2</strain>
    </source>
</reference>
<dbReference type="Proteomes" id="UP000007266">
    <property type="component" value="Linkage group 2"/>
</dbReference>
<sequence>MDDKMGTRKLNDPIAVHSVGRYGNQAEELDRSRPFLGTFSPNSEDAVSGPYTKVNKNFTSDFLSLLYHHRLFLVSVHRNKEAGNWKDPAVGQQSSVRGNCSINPRVASIC</sequence>
<dbReference type="EMBL" id="KQ971312">
    <property type="protein sequence ID" value="EEZ98217.1"/>
    <property type="molecule type" value="Genomic_DNA"/>
</dbReference>